<dbReference type="InterPro" id="IPR008928">
    <property type="entry name" value="6-hairpin_glycosidase_sf"/>
</dbReference>
<dbReference type="RefSeq" id="WP_117632068.1">
    <property type="nucleotide sequence ID" value="NZ_QSON01000025.1"/>
</dbReference>
<dbReference type="InterPro" id="IPR010905">
    <property type="entry name" value="Glyco_hydro_88"/>
</dbReference>
<comment type="caution">
    <text evidence="5">The sequence shown here is derived from an EMBL/GenBank/DDBJ whole genome shotgun (WGS) entry which is preliminary data.</text>
</comment>
<comment type="similarity">
    <text evidence="2">Belongs to the glycosyl hydrolase 88 family.</text>
</comment>
<name>A0A374NYG3_9FIRM</name>
<feature type="active site" description="Proton donor" evidence="3">
    <location>
        <position position="157"/>
    </location>
</feature>
<evidence type="ECO:0000256" key="3">
    <source>
        <dbReference type="PIRSR" id="PIRSR610905-1"/>
    </source>
</evidence>
<dbReference type="AlphaFoldDB" id="A0A374NYG3"/>
<dbReference type="Proteomes" id="UP000263014">
    <property type="component" value="Unassembled WGS sequence"/>
</dbReference>
<proteinExistence type="inferred from homology"/>
<reference evidence="5 6" key="1">
    <citation type="submission" date="2018-08" db="EMBL/GenBank/DDBJ databases">
        <title>A genome reference for cultivated species of the human gut microbiota.</title>
        <authorList>
            <person name="Zou Y."/>
            <person name="Xue W."/>
            <person name="Luo G."/>
        </authorList>
    </citation>
    <scope>NUCLEOTIDE SEQUENCE [LARGE SCALE GENOMIC DNA]</scope>
    <source>
        <strain evidence="5 6">TM09-12</strain>
    </source>
</reference>
<sequence>MEAWITEAFERIKEKLSAECGRWGSRIPYQTENGRYVTDYAEKDIYWWTNGFWPGILWQMYYATGEEKYRMAAAETEEKLDQALYGFTGLHHDVGFMWLHSAVADWRLTGSAKSRDRGLMAASVLAGRFNPGGGFIRAWNPECVEPGEDCTGWIIVDSMMNLPLLYWASEQWKDPRFYNAAVRHADTVRRTLVRRDGSCGHIAALDPCTGELERLLPGQGYSADSAWSRGQSWIIYGFVLSYRYTKDERYLETAKQAAHYFIANVALNGNIPLCDFRQPERPALIDTSAGLCAACGLMELADWLPEGEQALYRRHGEAMVRAVFESHCDWDIGRDSIVRDGKVEYHGDKNSTDLIYADYFFVEAVFRLMGKAFFIW</sequence>
<dbReference type="Gene3D" id="1.50.10.10">
    <property type="match status" value="1"/>
</dbReference>
<dbReference type="InterPro" id="IPR012341">
    <property type="entry name" value="6hp_glycosidase-like_sf"/>
</dbReference>
<organism evidence="5 6">
    <name type="scientific">Hungatella hathewayi</name>
    <dbReference type="NCBI Taxonomy" id="154046"/>
    <lineage>
        <taxon>Bacteria</taxon>
        <taxon>Bacillati</taxon>
        <taxon>Bacillota</taxon>
        <taxon>Clostridia</taxon>
        <taxon>Lachnospirales</taxon>
        <taxon>Lachnospiraceae</taxon>
        <taxon>Hungatella</taxon>
    </lineage>
</organism>
<dbReference type="GO" id="GO:0052757">
    <property type="term" value="F:chondroitin hydrolase activity"/>
    <property type="evidence" value="ECO:0007669"/>
    <property type="project" value="TreeGrafter"/>
</dbReference>
<evidence type="ECO:0000256" key="2">
    <source>
        <dbReference type="ARBA" id="ARBA00038358"/>
    </source>
</evidence>
<feature type="binding site" evidence="4">
    <location>
        <position position="157"/>
    </location>
    <ligand>
        <name>substrate</name>
    </ligand>
</feature>
<dbReference type="PANTHER" id="PTHR36845:SF1">
    <property type="entry name" value="HYDROLASE, PUTATIVE (AFU_ORTHOLOGUE AFUA_7G05090)-RELATED"/>
    <property type="match status" value="1"/>
</dbReference>
<evidence type="ECO:0000313" key="6">
    <source>
        <dbReference type="Proteomes" id="UP000263014"/>
    </source>
</evidence>
<accession>A0A374NYG3</accession>
<evidence type="ECO:0000313" key="5">
    <source>
        <dbReference type="EMBL" id="RGI96178.1"/>
    </source>
</evidence>
<dbReference type="SUPFAM" id="SSF48208">
    <property type="entry name" value="Six-hairpin glycosidases"/>
    <property type="match status" value="1"/>
</dbReference>
<evidence type="ECO:0000256" key="1">
    <source>
        <dbReference type="ARBA" id="ARBA00022801"/>
    </source>
</evidence>
<dbReference type="PANTHER" id="PTHR36845">
    <property type="entry name" value="HYDROLASE, PUTATIVE (AFU_ORTHOLOGUE AFUA_7G05090)-RELATED"/>
    <property type="match status" value="1"/>
</dbReference>
<evidence type="ECO:0000256" key="4">
    <source>
        <dbReference type="PIRSR" id="PIRSR610905-2"/>
    </source>
</evidence>
<dbReference type="GO" id="GO:0000272">
    <property type="term" value="P:polysaccharide catabolic process"/>
    <property type="evidence" value="ECO:0007669"/>
    <property type="project" value="TreeGrafter"/>
</dbReference>
<feature type="active site" description="Nucleophile" evidence="3">
    <location>
        <position position="93"/>
    </location>
</feature>
<feature type="binding site" evidence="4">
    <location>
        <position position="233"/>
    </location>
    <ligand>
        <name>substrate</name>
    </ligand>
</feature>
<feature type="binding site" evidence="4">
    <location>
        <position position="229"/>
    </location>
    <ligand>
        <name>substrate</name>
    </ligand>
</feature>
<feature type="binding site" evidence="4">
    <location>
        <position position="93"/>
    </location>
    <ligand>
        <name>substrate</name>
    </ligand>
</feature>
<dbReference type="Pfam" id="PF07470">
    <property type="entry name" value="Glyco_hydro_88"/>
    <property type="match status" value="1"/>
</dbReference>
<gene>
    <name evidence="5" type="ORF">DXD79_30140</name>
</gene>
<keyword evidence="1 5" id="KW-0378">Hydrolase</keyword>
<dbReference type="EMBL" id="QSON01000025">
    <property type="protein sequence ID" value="RGI96178.1"/>
    <property type="molecule type" value="Genomic_DNA"/>
</dbReference>
<protein>
    <submittedName>
        <fullName evidence="5">Glycosyl hydrolase family 88</fullName>
    </submittedName>
</protein>
<dbReference type="InterPro" id="IPR052369">
    <property type="entry name" value="UG_Glycosaminoglycan_Hydrolase"/>
</dbReference>